<keyword evidence="1" id="KW-0732">Signal</keyword>
<dbReference type="AlphaFoldDB" id="A0A3G3K036"/>
<keyword evidence="4" id="KW-1185">Reference proteome</keyword>
<dbReference type="SMART" id="SM00635">
    <property type="entry name" value="BID_2"/>
    <property type="match status" value="7"/>
</dbReference>
<evidence type="ECO:0000313" key="4">
    <source>
        <dbReference type="Proteomes" id="UP000269097"/>
    </source>
</evidence>
<evidence type="ECO:0000256" key="1">
    <source>
        <dbReference type="SAM" id="SignalP"/>
    </source>
</evidence>
<feature type="domain" description="BIG2" evidence="2">
    <location>
        <begin position="137"/>
        <end position="210"/>
    </location>
</feature>
<gene>
    <name evidence="3" type="ORF">EAV92_15485</name>
</gene>
<name>A0A3G3K036_9BACL</name>
<feature type="signal peptide" evidence="1">
    <location>
        <begin position="1"/>
        <end position="33"/>
    </location>
</feature>
<dbReference type="Gene3D" id="2.60.40.1080">
    <property type="match status" value="7"/>
</dbReference>
<dbReference type="KEGG" id="coh:EAV92_15485"/>
<feature type="chain" id="PRO_5018318605" description="BIG2 domain-containing protein" evidence="1">
    <location>
        <begin position="34"/>
        <end position="736"/>
    </location>
</feature>
<evidence type="ECO:0000259" key="2">
    <source>
        <dbReference type="SMART" id="SM00635"/>
    </source>
</evidence>
<feature type="domain" description="BIG2" evidence="2">
    <location>
        <begin position="214"/>
        <end position="301"/>
    </location>
</feature>
<organism evidence="3 4">
    <name type="scientific">Cohnella candidum</name>
    <dbReference type="NCBI Taxonomy" id="2674991"/>
    <lineage>
        <taxon>Bacteria</taxon>
        <taxon>Bacillati</taxon>
        <taxon>Bacillota</taxon>
        <taxon>Bacilli</taxon>
        <taxon>Bacillales</taxon>
        <taxon>Paenibacillaceae</taxon>
        <taxon>Cohnella</taxon>
    </lineage>
</organism>
<feature type="domain" description="BIG2" evidence="2">
    <location>
        <begin position="36"/>
        <end position="119"/>
    </location>
</feature>
<sequence length="736" mass="77883">MQKSRTYKPRFRYFAAMLVMLLFAQGAAGIASAEDTVTGIQFDAVPSPIQLYVEDNTYSLTLWANIQGSTAKNVTSDATWSSSSSSIKVDKGVLSATGAVTSATITAKYKTFTATATVKADYYYASLKLENSVGGDAPDQLDIEMGNSLSFNASAYGDNGSKVAATGMAQWLTSNANVATVSGGNVTLIGTGTVTITAKLKGRSDSVQLNVTSPYKSLDISHKTADDAIELNVGDEDNYVLKSFVTLKNSSETQDVTDLATWTSSNGSVVKVEKGVVTPVGSGSAVVTAMRYGVSDAVTFYVRTPYEALNVKTSKPLNMTLYATPAEVSVSAAKGTAPAEDVSDKAEWKIADPMVAMIAKDNGKVTVTPKSPGSTKLTVSYKGLSKEMTVSVFPTIQKVIIPSGKLDLFEGETGNVPAVKGTTVSGDQLDITKLVRWKSSDESVLALEDGKWTAKKVGTVTLTAEVENEADYGTKSEEIEVEVHKNILTLLTDTANMSVVIGKESDLPKVRLVFTDGEEKDVTADIEWKASNANLFVKDDKMKGLLPASVTLTGTYLDKKITVKIQVEEEFASFDIQPKALSLTLNRSQSVKVTGITKSGKKVTLGSRLTWTTSSESLVQVKGSSVKGVAEGNGKLTATIQGKTLELPFSVIAKLTKLTASDSSFKMAVGQSETVSLKALYDNGKSADVTKSAVWTSSKNAVATVTNGTIKAVTKGSASIKAVYGGKTVTIRITVK</sequence>
<feature type="domain" description="BIG2" evidence="2">
    <location>
        <begin position="395"/>
        <end position="475"/>
    </location>
</feature>
<dbReference type="Proteomes" id="UP000269097">
    <property type="component" value="Chromosome"/>
</dbReference>
<dbReference type="RefSeq" id="WP_123041942.1">
    <property type="nucleotide sequence ID" value="NZ_CP033433.1"/>
</dbReference>
<evidence type="ECO:0000313" key="3">
    <source>
        <dbReference type="EMBL" id="AYQ73858.1"/>
    </source>
</evidence>
<dbReference type="InterPro" id="IPR008964">
    <property type="entry name" value="Invasin/intimin_cell_adhesion"/>
</dbReference>
<feature type="domain" description="BIG2" evidence="2">
    <location>
        <begin position="308"/>
        <end position="391"/>
    </location>
</feature>
<dbReference type="EMBL" id="CP033433">
    <property type="protein sequence ID" value="AYQ73858.1"/>
    <property type="molecule type" value="Genomic_DNA"/>
</dbReference>
<protein>
    <recommendedName>
        <fullName evidence="2">BIG2 domain-containing protein</fullName>
    </recommendedName>
</protein>
<reference evidence="3 4" key="1">
    <citation type="submission" date="2018-10" db="EMBL/GenBank/DDBJ databases">
        <title>Genome Sequence of Cohnella sp.</title>
        <authorList>
            <person name="Srinivasan S."/>
            <person name="Kim M.K."/>
        </authorList>
    </citation>
    <scope>NUCLEOTIDE SEQUENCE [LARGE SCALE GENOMIC DNA]</scope>
    <source>
        <strain evidence="3 4">18JY8-7</strain>
    </source>
</reference>
<dbReference type="SUPFAM" id="SSF49373">
    <property type="entry name" value="Invasin/intimin cell-adhesion fragments"/>
    <property type="match status" value="3"/>
</dbReference>
<proteinExistence type="predicted"/>
<feature type="domain" description="BIG2" evidence="2">
    <location>
        <begin position="570"/>
        <end position="650"/>
    </location>
</feature>
<dbReference type="InterPro" id="IPR003343">
    <property type="entry name" value="Big_2"/>
</dbReference>
<accession>A0A3G3K036</accession>
<feature type="domain" description="BIG2" evidence="2">
    <location>
        <begin position="654"/>
        <end position="734"/>
    </location>
</feature>